<proteinExistence type="inferred from homology"/>
<comment type="caution">
    <text evidence="10">The sequence shown here is derived from an EMBL/GenBank/DDBJ whole genome shotgun (WGS) entry which is preliminary data.</text>
</comment>
<dbReference type="PANTHER" id="PTHR30489">
    <property type="entry name" value="LIPOPROTEIN-RELEASING SYSTEM TRANSMEMBRANE PROTEIN LOLE"/>
    <property type="match status" value="1"/>
</dbReference>
<dbReference type="Pfam" id="PF02687">
    <property type="entry name" value="FtsX"/>
    <property type="match status" value="1"/>
</dbReference>
<feature type="domain" description="ABC3 transporter permease C-terminal" evidence="9">
    <location>
        <begin position="84"/>
        <end position="154"/>
    </location>
</feature>
<evidence type="ECO:0000256" key="4">
    <source>
        <dbReference type="ARBA" id="ARBA00022692"/>
    </source>
</evidence>
<evidence type="ECO:0000313" key="10">
    <source>
        <dbReference type="EMBL" id="GLW59048.1"/>
    </source>
</evidence>
<evidence type="ECO:0000256" key="7">
    <source>
        <dbReference type="SAM" id="MobiDB-lite"/>
    </source>
</evidence>
<evidence type="ECO:0000256" key="5">
    <source>
        <dbReference type="ARBA" id="ARBA00022989"/>
    </source>
</evidence>
<name>A0A9W6PQC7_9ACTN</name>
<feature type="compositionally biased region" description="Low complexity" evidence="7">
    <location>
        <begin position="204"/>
        <end position="217"/>
    </location>
</feature>
<dbReference type="GO" id="GO:0044874">
    <property type="term" value="P:lipoprotein localization to outer membrane"/>
    <property type="evidence" value="ECO:0007669"/>
    <property type="project" value="TreeGrafter"/>
</dbReference>
<organism evidence="10 11">
    <name type="scientific">Kitasatospora phosalacinea</name>
    <dbReference type="NCBI Taxonomy" id="2065"/>
    <lineage>
        <taxon>Bacteria</taxon>
        <taxon>Bacillati</taxon>
        <taxon>Actinomycetota</taxon>
        <taxon>Actinomycetes</taxon>
        <taxon>Kitasatosporales</taxon>
        <taxon>Streptomycetaceae</taxon>
        <taxon>Kitasatospora</taxon>
    </lineage>
</organism>
<dbReference type="InterPro" id="IPR051447">
    <property type="entry name" value="Lipoprotein-release_system"/>
</dbReference>
<keyword evidence="3" id="KW-1003">Cell membrane</keyword>
<keyword evidence="4 8" id="KW-0812">Transmembrane</keyword>
<evidence type="ECO:0000256" key="3">
    <source>
        <dbReference type="ARBA" id="ARBA00022475"/>
    </source>
</evidence>
<evidence type="ECO:0000256" key="6">
    <source>
        <dbReference type="ARBA" id="ARBA00023136"/>
    </source>
</evidence>
<feature type="compositionally biased region" description="Basic residues" evidence="7">
    <location>
        <begin position="173"/>
        <end position="188"/>
    </location>
</feature>
<feature type="transmembrane region" description="Helical" evidence="8">
    <location>
        <begin position="83"/>
        <end position="105"/>
    </location>
</feature>
<dbReference type="AlphaFoldDB" id="A0A9W6PQC7"/>
<protein>
    <recommendedName>
        <fullName evidence="9">ABC3 transporter permease C-terminal domain-containing protein</fullName>
    </recommendedName>
</protein>
<sequence length="241" mass="24974">MVAIYSRGLGLGEALLPGATVAAHSTSPYPARLLVAEDSGADRAATAEALSALAPGELSVTDRQGYAAQADRQRELSGWANDVMAAVLAGFAALTAADTLVMTVLDRRREIALLRLAGTTHRQVRTMLRWEALLTAAIGLATGAAIAWTTLAPLIRALTSASPHVLLGTALPLRRRSSPALPGRHRPPGPRPPPLPPPPPPPTDGARPTPSGAASPSRGGGPHRVLRPRGLPVCTVELSRS</sequence>
<dbReference type="Proteomes" id="UP001165143">
    <property type="component" value="Unassembled WGS sequence"/>
</dbReference>
<keyword evidence="5 8" id="KW-1133">Transmembrane helix</keyword>
<dbReference type="PANTHER" id="PTHR30489:SF0">
    <property type="entry name" value="LIPOPROTEIN-RELEASING SYSTEM TRANSMEMBRANE PROTEIN LOLE"/>
    <property type="match status" value="1"/>
</dbReference>
<evidence type="ECO:0000256" key="1">
    <source>
        <dbReference type="ARBA" id="ARBA00004651"/>
    </source>
</evidence>
<comment type="subcellular location">
    <subcellularLocation>
        <location evidence="1">Cell membrane</location>
        <topology evidence="1">Multi-pass membrane protein</topology>
    </subcellularLocation>
</comment>
<evidence type="ECO:0000256" key="2">
    <source>
        <dbReference type="ARBA" id="ARBA00005236"/>
    </source>
</evidence>
<keyword evidence="6 8" id="KW-0472">Membrane</keyword>
<dbReference type="InterPro" id="IPR003838">
    <property type="entry name" value="ABC3_permease_C"/>
</dbReference>
<feature type="transmembrane region" description="Helical" evidence="8">
    <location>
        <begin position="126"/>
        <end position="148"/>
    </location>
</feature>
<dbReference type="GO" id="GO:0098797">
    <property type="term" value="C:plasma membrane protein complex"/>
    <property type="evidence" value="ECO:0007669"/>
    <property type="project" value="TreeGrafter"/>
</dbReference>
<gene>
    <name evidence="10" type="ORF">Kpho01_70580</name>
</gene>
<evidence type="ECO:0000313" key="11">
    <source>
        <dbReference type="Proteomes" id="UP001165143"/>
    </source>
</evidence>
<feature type="region of interest" description="Disordered" evidence="7">
    <location>
        <begin position="173"/>
        <end position="241"/>
    </location>
</feature>
<evidence type="ECO:0000259" key="9">
    <source>
        <dbReference type="Pfam" id="PF02687"/>
    </source>
</evidence>
<reference evidence="10" key="1">
    <citation type="submission" date="2023-02" db="EMBL/GenBank/DDBJ databases">
        <title>Kitasatospora phosalacinea NBRC 14362.</title>
        <authorList>
            <person name="Ichikawa N."/>
            <person name="Sato H."/>
            <person name="Tonouchi N."/>
        </authorList>
    </citation>
    <scope>NUCLEOTIDE SEQUENCE</scope>
    <source>
        <strain evidence="10">NBRC 14362</strain>
    </source>
</reference>
<accession>A0A9W6PQC7</accession>
<comment type="similarity">
    <text evidence="2">Belongs to the ABC-4 integral membrane protein family. LolC/E subfamily.</text>
</comment>
<evidence type="ECO:0000256" key="8">
    <source>
        <dbReference type="SAM" id="Phobius"/>
    </source>
</evidence>
<feature type="compositionally biased region" description="Pro residues" evidence="7">
    <location>
        <begin position="189"/>
        <end position="203"/>
    </location>
</feature>
<dbReference type="EMBL" id="BSRX01000067">
    <property type="protein sequence ID" value="GLW59048.1"/>
    <property type="molecule type" value="Genomic_DNA"/>
</dbReference>